<dbReference type="Proteomes" id="UP000092993">
    <property type="component" value="Unassembled WGS sequence"/>
</dbReference>
<organism evidence="1 2">
    <name type="scientific">Grifola frondosa</name>
    <name type="common">Maitake</name>
    <name type="synonym">Polyporus frondosus</name>
    <dbReference type="NCBI Taxonomy" id="5627"/>
    <lineage>
        <taxon>Eukaryota</taxon>
        <taxon>Fungi</taxon>
        <taxon>Dikarya</taxon>
        <taxon>Basidiomycota</taxon>
        <taxon>Agaricomycotina</taxon>
        <taxon>Agaricomycetes</taxon>
        <taxon>Polyporales</taxon>
        <taxon>Grifolaceae</taxon>
        <taxon>Grifola</taxon>
    </lineage>
</organism>
<evidence type="ECO:0000313" key="2">
    <source>
        <dbReference type="Proteomes" id="UP000092993"/>
    </source>
</evidence>
<proteinExistence type="predicted"/>
<dbReference type="EMBL" id="LUGG01000001">
    <property type="protein sequence ID" value="OBZ78709.1"/>
    <property type="molecule type" value="Genomic_DNA"/>
</dbReference>
<evidence type="ECO:0000313" key="1">
    <source>
        <dbReference type="EMBL" id="OBZ78709.1"/>
    </source>
</evidence>
<reference evidence="1 2" key="1">
    <citation type="submission" date="2016-03" db="EMBL/GenBank/DDBJ databases">
        <title>Whole genome sequencing of Grifola frondosa 9006-11.</title>
        <authorList>
            <person name="Min B."/>
            <person name="Park H."/>
            <person name="Kim J.-G."/>
            <person name="Cho H."/>
            <person name="Oh Y.-L."/>
            <person name="Kong W.-S."/>
            <person name="Choi I.-G."/>
        </authorList>
    </citation>
    <scope>NUCLEOTIDE SEQUENCE [LARGE SCALE GENOMIC DNA]</scope>
    <source>
        <strain evidence="1 2">9006-11</strain>
    </source>
</reference>
<sequence length="142" mass="15936">MHDFGAALSVSIAGQSQSETIDLSKWLTYEMPTFHPLKSSNLHPPRTPYRLFSHLDQMLSNSSSSIPTSTHAHQHSPIFDVALKAESTAAHQPTNLMRLRRPSPTLTPRARIADRARADPDAHTHRLTSVRDRQRRIARTGI</sequence>
<accession>A0A1C7MQK0</accession>
<dbReference type="AlphaFoldDB" id="A0A1C7MQK0"/>
<gene>
    <name evidence="1" type="ORF">A0H81_00060</name>
</gene>
<keyword evidence="2" id="KW-1185">Reference proteome</keyword>
<name>A0A1C7MQK0_GRIFR</name>
<comment type="caution">
    <text evidence="1">The sequence shown here is derived from an EMBL/GenBank/DDBJ whole genome shotgun (WGS) entry which is preliminary data.</text>
</comment>
<protein>
    <submittedName>
        <fullName evidence="1">Uncharacterized protein</fullName>
    </submittedName>
</protein>